<evidence type="ECO:0000313" key="2">
    <source>
        <dbReference type="Proteomes" id="UP000499080"/>
    </source>
</evidence>
<dbReference type="EMBL" id="BGPR01003144">
    <property type="protein sequence ID" value="GBM84258.1"/>
    <property type="molecule type" value="Genomic_DNA"/>
</dbReference>
<dbReference type="Proteomes" id="UP000499080">
    <property type="component" value="Unassembled WGS sequence"/>
</dbReference>
<proteinExistence type="predicted"/>
<reference evidence="1 2" key="1">
    <citation type="journal article" date="2019" name="Sci. Rep.">
        <title>Orb-weaving spider Araneus ventricosus genome elucidates the spidroin gene catalogue.</title>
        <authorList>
            <person name="Kono N."/>
            <person name="Nakamura H."/>
            <person name="Ohtoshi R."/>
            <person name="Moran D.A.P."/>
            <person name="Shinohara A."/>
            <person name="Yoshida Y."/>
            <person name="Fujiwara M."/>
            <person name="Mori M."/>
            <person name="Tomita M."/>
            <person name="Arakawa K."/>
        </authorList>
    </citation>
    <scope>NUCLEOTIDE SEQUENCE [LARGE SCALE GENOMIC DNA]</scope>
</reference>
<evidence type="ECO:0000313" key="1">
    <source>
        <dbReference type="EMBL" id="GBM84258.1"/>
    </source>
</evidence>
<comment type="caution">
    <text evidence="1">The sequence shown here is derived from an EMBL/GenBank/DDBJ whole genome shotgun (WGS) entry which is preliminary data.</text>
</comment>
<protein>
    <submittedName>
        <fullName evidence="1">Uncharacterized protein</fullName>
    </submittedName>
</protein>
<organism evidence="1 2">
    <name type="scientific">Araneus ventricosus</name>
    <name type="common">Orbweaver spider</name>
    <name type="synonym">Epeira ventricosa</name>
    <dbReference type="NCBI Taxonomy" id="182803"/>
    <lineage>
        <taxon>Eukaryota</taxon>
        <taxon>Metazoa</taxon>
        <taxon>Ecdysozoa</taxon>
        <taxon>Arthropoda</taxon>
        <taxon>Chelicerata</taxon>
        <taxon>Arachnida</taxon>
        <taxon>Araneae</taxon>
        <taxon>Araneomorphae</taxon>
        <taxon>Entelegynae</taxon>
        <taxon>Araneoidea</taxon>
        <taxon>Araneidae</taxon>
        <taxon>Araneus</taxon>
    </lineage>
</organism>
<keyword evidence="2" id="KW-1185">Reference proteome</keyword>
<accession>A0A4Y2J3D3</accession>
<dbReference type="AlphaFoldDB" id="A0A4Y2J3D3"/>
<name>A0A4Y2J3D3_ARAVE</name>
<sequence length="118" mass="13401">MISFRTSGSVLPATFSYASTIWCSFRDVVPYSNFSLQQSCSSLAMQICKLAKNSARQDRKFITRLQQVNANFEVTIRQTRSELVVSNSLQTSSKKRVRIRTLESSPGQITYLTSRLNH</sequence>
<gene>
    <name evidence="1" type="ORF">AVEN_102010_1</name>
</gene>